<evidence type="ECO:0000259" key="1">
    <source>
        <dbReference type="Pfam" id="PF01863"/>
    </source>
</evidence>
<dbReference type="OrthoDB" id="9811177at2"/>
<dbReference type="PANTHER" id="PTHR30399:SF1">
    <property type="entry name" value="UTP PYROPHOSPHATASE"/>
    <property type="match status" value="1"/>
</dbReference>
<reference evidence="2 3" key="1">
    <citation type="submission" date="2018-12" db="EMBL/GenBank/DDBJ databases">
        <title>Hymenobacter gummosus sp. nov., isolated from a spring.</title>
        <authorList>
            <person name="Nie L."/>
        </authorList>
    </citation>
    <scope>NUCLEOTIDE SEQUENCE [LARGE SCALE GENOMIC DNA]</scope>
    <source>
        <strain evidence="2 3">KCTC 52166</strain>
    </source>
</reference>
<dbReference type="AlphaFoldDB" id="A0A431TYT7"/>
<feature type="domain" description="YgjP-like metallopeptidase" evidence="1">
    <location>
        <begin position="25"/>
        <end position="226"/>
    </location>
</feature>
<evidence type="ECO:0000313" key="2">
    <source>
        <dbReference type="EMBL" id="RTQ47609.1"/>
    </source>
</evidence>
<comment type="caution">
    <text evidence="2">The sequence shown here is derived from an EMBL/GenBank/DDBJ whole genome shotgun (WGS) entry which is preliminary data.</text>
</comment>
<sequence>MHHVQYGPHRISYTIQERPELAAHYLSVAQHEGVVLKGPRLSAAEADSLVLKKARWILDKLALVRAPRPEDVVTGSRISYLGRSYYTQVVFVPGLPKAQVTFNHSSFRIQVAPEGDVQAAIAQALAAFFRAKARAKLAPRLRQCAAQTGLTYAALKIRQMPKRWGSCTAQDVIMLNPEVMKLPFTLIDYVLVHELCHTRVKSHNKEFWAELARHCPDWKELDKRVKDIRL</sequence>
<dbReference type="InterPro" id="IPR053136">
    <property type="entry name" value="UTP_pyrophosphatase-like"/>
</dbReference>
<accession>A0A431TYT7</accession>
<dbReference type="Gene3D" id="3.30.2010.10">
    <property type="entry name" value="Metalloproteases ('zincins'), catalytic domain"/>
    <property type="match status" value="1"/>
</dbReference>
<dbReference type="PANTHER" id="PTHR30399">
    <property type="entry name" value="UNCHARACTERIZED PROTEIN YGJP"/>
    <property type="match status" value="1"/>
</dbReference>
<name>A0A431TYT7_9BACT</name>
<evidence type="ECO:0000313" key="3">
    <source>
        <dbReference type="Proteomes" id="UP000282184"/>
    </source>
</evidence>
<dbReference type="Pfam" id="PF01863">
    <property type="entry name" value="YgjP-like"/>
    <property type="match status" value="1"/>
</dbReference>
<keyword evidence="3" id="KW-1185">Reference proteome</keyword>
<dbReference type="EMBL" id="RXOF01000012">
    <property type="protein sequence ID" value="RTQ47609.1"/>
    <property type="molecule type" value="Genomic_DNA"/>
</dbReference>
<proteinExistence type="predicted"/>
<protein>
    <submittedName>
        <fullName evidence="2">M48 family peptidase</fullName>
    </submittedName>
</protein>
<dbReference type="Proteomes" id="UP000282184">
    <property type="component" value="Unassembled WGS sequence"/>
</dbReference>
<dbReference type="InterPro" id="IPR002725">
    <property type="entry name" value="YgjP-like_metallopeptidase"/>
</dbReference>
<organism evidence="2 3">
    <name type="scientific">Hymenobacter gummosus</name>
    <dbReference type="NCBI Taxonomy" id="1776032"/>
    <lineage>
        <taxon>Bacteria</taxon>
        <taxon>Pseudomonadati</taxon>
        <taxon>Bacteroidota</taxon>
        <taxon>Cytophagia</taxon>
        <taxon>Cytophagales</taxon>
        <taxon>Hymenobacteraceae</taxon>
        <taxon>Hymenobacter</taxon>
    </lineage>
</organism>
<dbReference type="CDD" id="cd07344">
    <property type="entry name" value="M48_yhfN_like"/>
    <property type="match status" value="1"/>
</dbReference>
<gene>
    <name evidence="2" type="ORF">EJV47_18990</name>
</gene>